<dbReference type="OrthoDB" id="9775255at2"/>
<dbReference type="InterPro" id="IPR004013">
    <property type="entry name" value="PHP_dom"/>
</dbReference>
<name>A0A372LIM6_9BACI</name>
<feature type="domain" description="PHP" evidence="9">
    <location>
        <begin position="5"/>
        <end position="189"/>
    </location>
</feature>
<keyword evidence="6 8" id="KW-0368">Histidine biosynthesis</keyword>
<evidence type="ECO:0000256" key="1">
    <source>
        <dbReference type="ARBA" id="ARBA00004970"/>
    </source>
</evidence>
<reference evidence="10 11" key="1">
    <citation type="submission" date="2018-08" db="EMBL/GenBank/DDBJ databases">
        <title>Bacillus chawlae sp. nov., Bacillus glennii sp. nov., and Bacillus saganii sp. nov. Isolated from the Vehicle Assembly Building at Kennedy Space Center where the Viking Spacecraft were Assembled.</title>
        <authorList>
            <person name="Seuylemezian A."/>
            <person name="Vaishampayan P."/>
        </authorList>
    </citation>
    <scope>NUCLEOTIDE SEQUENCE [LARGE SCALE GENOMIC DNA]</scope>
    <source>
        <strain evidence="10 11">V47-23a</strain>
    </source>
</reference>
<proteinExistence type="inferred from homology"/>
<dbReference type="EMBL" id="QVTE01000053">
    <property type="protein sequence ID" value="RFU66155.1"/>
    <property type="molecule type" value="Genomic_DNA"/>
</dbReference>
<keyword evidence="11" id="KW-1185">Reference proteome</keyword>
<dbReference type="PANTHER" id="PTHR21039">
    <property type="entry name" value="HISTIDINOL PHOSPHATASE-RELATED"/>
    <property type="match status" value="1"/>
</dbReference>
<comment type="pathway">
    <text evidence="1 8">Amino-acid biosynthesis; L-histidine biosynthesis; L-histidine from 5-phospho-alpha-D-ribose 1-diphosphate: step 8/9.</text>
</comment>
<evidence type="ECO:0000259" key="9">
    <source>
        <dbReference type="Pfam" id="PF02811"/>
    </source>
</evidence>
<evidence type="ECO:0000256" key="3">
    <source>
        <dbReference type="ARBA" id="ARBA00013085"/>
    </source>
</evidence>
<dbReference type="GO" id="GO:0004401">
    <property type="term" value="F:histidinol-phosphatase activity"/>
    <property type="evidence" value="ECO:0007669"/>
    <property type="project" value="UniProtKB-UniRule"/>
</dbReference>
<dbReference type="InterPro" id="IPR010140">
    <property type="entry name" value="Histidinol_P_phosphatase_HisJ"/>
</dbReference>
<keyword evidence="5 8" id="KW-0378">Hydrolase</keyword>
<evidence type="ECO:0000256" key="5">
    <source>
        <dbReference type="ARBA" id="ARBA00022801"/>
    </source>
</evidence>
<dbReference type="NCBIfam" id="TIGR01856">
    <property type="entry name" value="hisJ_fam"/>
    <property type="match status" value="1"/>
</dbReference>
<dbReference type="AlphaFoldDB" id="A0A372LIM6"/>
<comment type="caution">
    <text evidence="10">The sequence shown here is derived from an EMBL/GenBank/DDBJ whole genome shotgun (WGS) entry which is preliminary data.</text>
</comment>
<protein>
    <recommendedName>
        <fullName evidence="3 8">Histidinol-phosphatase</fullName>
        <shortName evidence="8">HolPase</shortName>
        <ecNumber evidence="3 8">3.1.3.15</ecNumber>
    </recommendedName>
</protein>
<dbReference type="EC" id="3.1.3.15" evidence="3 8"/>
<comment type="catalytic activity">
    <reaction evidence="7 8">
        <text>L-histidinol phosphate + H2O = L-histidinol + phosphate</text>
        <dbReference type="Rhea" id="RHEA:14465"/>
        <dbReference type="ChEBI" id="CHEBI:15377"/>
        <dbReference type="ChEBI" id="CHEBI:43474"/>
        <dbReference type="ChEBI" id="CHEBI:57699"/>
        <dbReference type="ChEBI" id="CHEBI:57980"/>
        <dbReference type="EC" id="3.1.3.15"/>
    </reaction>
</comment>
<dbReference type="UniPathway" id="UPA00031">
    <property type="reaction ID" value="UER00013"/>
</dbReference>
<dbReference type="CDD" id="cd12110">
    <property type="entry name" value="PHP_HisPPase_Hisj_like"/>
    <property type="match status" value="1"/>
</dbReference>
<evidence type="ECO:0000313" key="10">
    <source>
        <dbReference type="EMBL" id="RFU66155.1"/>
    </source>
</evidence>
<dbReference type="SUPFAM" id="SSF89550">
    <property type="entry name" value="PHP domain-like"/>
    <property type="match status" value="1"/>
</dbReference>
<evidence type="ECO:0000313" key="11">
    <source>
        <dbReference type="Proteomes" id="UP000264541"/>
    </source>
</evidence>
<comment type="similarity">
    <text evidence="2 8">Belongs to the PHP hydrolase family. HisK subfamily.</text>
</comment>
<dbReference type="Gene3D" id="3.20.20.140">
    <property type="entry name" value="Metal-dependent hydrolases"/>
    <property type="match status" value="1"/>
</dbReference>
<evidence type="ECO:0000256" key="7">
    <source>
        <dbReference type="ARBA" id="ARBA00049158"/>
    </source>
</evidence>
<dbReference type="InterPro" id="IPR016195">
    <property type="entry name" value="Pol/histidinol_Pase-like"/>
</dbReference>
<dbReference type="NCBIfam" id="NF005996">
    <property type="entry name" value="PRK08123.1"/>
    <property type="match status" value="1"/>
</dbReference>
<dbReference type="RefSeq" id="WP_117328091.1">
    <property type="nucleotide sequence ID" value="NZ_QVTE01000053.1"/>
</dbReference>
<dbReference type="Pfam" id="PF13263">
    <property type="entry name" value="PHP_C"/>
    <property type="match status" value="1"/>
</dbReference>
<keyword evidence="4 8" id="KW-0028">Amino-acid biosynthesis</keyword>
<dbReference type="Pfam" id="PF02811">
    <property type="entry name" value="PHP"/>
    <property type="match status" value="1"/>
</dbReference>
<dbReference type="GO" id="GO:0005737">
    <property type="term" value="C:cytoplasm"/>
    <property type="evidence" value="ECO:0007669"/>
    <property type="project" value="TreeGrafter"/>
</dbReference>
<dbReference type="PANTHER" id="PTHR21039:SF0">
    <property type="entry name" value="HISTIDINOL-PHOSPHATASE"/>
    <property type="match status" value="1"/>
</dbReference>
<accession>A0A372LIM6</accession>
<evidence type="ECO:0000256" key="4">
    <source>
        <dbReference type="ARBA" id="ARBA00022605"/>
    </source>
</evidence>
<evidence type="ECO:0000256" key="6">
    <source>
        <dbReference type="ARBA" id="ARBA00023102"/>
    </source>
</evidence>
<dbReference type="GO" id="GO:0000105">
    <property type="term" value="P:L-histidine biosynthetic process"/>
    <property type="evidence" value="ECO:0007669"/>
    <property type="project" value="UniProtKB-UniRule"/>
</dbReference>
<evidence type="ECO:0000256" key="8">
    <source>
        <dbReference type="RuleBase" id="RU366003"/>
    </source>
</evidence>
<gene>
    <name evidence="10" type="primary">hisJ</name>
    <name evidence="10" type="ORF">D0469_17875</name>
</gene>
<evidence type="ECO:0000256" key="2">
    <source>
        <dbReference type="ARBA" id="ARBA00009152"/>
    </source>
</evidence>
<sequence length="275" mass="31508">MIVDKHVHSPFCPHGTKDTFEDYIERAIELGIEEITFTEHAPLPAKFPEPIPEKDSGMKHSDLPRYLKEAARIKDYFKNSLRVNIGLEVDFIEGFEKETKELLDETGPYLDDSILSIHFIKDGASWHCIDYSADMFGNIISSFGSAEAVYQRYYDTVEKAVEADLGIYKPKRIGHLTLIHKFQKSYPVSQNFDSQVYRLIDKISGRKLEMDYNGAGFAKPLCREPYPPERFARYALELGIPLVYGSDAHQAKDLGQGFEQLLPDYREKVRKSGEK</sequence>
<organism evidence="10 11">
    <name type="scientific">Peribacillus saganii</name>
    <dbReference type="NCBI Taxonomy" id="2303992"/>
    <lineage>
        <taxon>Bacteria</taxon>
        <taxon>Bacillati</taxon>
        <taxon>Bacillota</taxon>
        <taxon>Bacilli</taxon>
        <taxon>Bacillales</taxon>
        <taxon>Bacillaceae</taxon>
        <taxon>Peribacillus</taxon>
    </lineage>
</organism>
<dbReference type="Proteomes" id="UP000264541">
    <property type="component" value="Unassembled WGS sequence"/>
</dbReference>